<protein>
    <recommendedName>
        <fullName evidence="1">DUF427 domain-containing protein</fullName>
    </recommendedName>
</protein>
<dbReference type="InterPro" id="IPR007361">
    <property type="entry name" value="DUF427"/>
</dbReference>
<accession>A0A7S2VEV5</accession>
<gene>
    <name evidence="2" type="ORF">APAL1065_LOCUS6681</name>
</gene>
<dbReference type="PANTHER" id="PTHR34310">
    <property type="entry name" value="DUF427 DOMAIN PROTEIN (AFU_ORTHOLOGUE AFUA_3G02220)"/>
    <property type="match status" value="1"/>
</dbReference>
<dbReference type="InterPro" id="IPR038694">
    <property type="entry name" value="DUF427_sf"/>
</dbReference>
<dbReference type="Gene3D" id="2.170.150.40">
    <property type="entry name" value="Domain of unknown function (DUF427)"/>
    <property type="match status" value="1"/>
</dbReference>
<organism evidence="2">
    <name type="scientific">Entomoneis paludosa</name>
    <dbReference type="NCBI Taxonomy" id="265537"/>
    <lineage>
        <taxon>Eukaryota</taxon>
        <taxon>Sar</taxon>
        <taxon>Stramenopiles</taxon>
        <taxon>Ochrophyta</taxon>
        <taxon>Bacillariophyta</taxon>
        <taxon>Bacillariophyceae</taxon>
        <taxon>Bacillariophycidae</taxon>
        <taxon>Entomoneidaceae</taxon>
        <taxon>Entomoneis</taxon>
    </lineage>
</organism>
<evidence type="ECO:0000259" key="1">
    <source>
        <dbReference type="Pfam" id="PF04248"/>
    </source>
</evidence>
<dbReference type="Pfam" id="PF04248">
    <property type="entry name" value="NTP_transf_9"/>
    <property type="match status" value="1"/>
</dbReference>
<dbReference type="EMBL" id="HBHT01010000">
    <property type="protein sequence ID" value="CAD9954041.1"/>
    <property type="molecule type" value="Transcribed_RNA"/>
</dbReference>
<sequence length="116" mass="13252">MVKAIWNDIVLAESDDTIYIEFNHYFPPESVNMAHLQVSDHVTRCAYKGQANWYHVIGNDKRYKNAAWTYPHPQPGAAPLKDHIAFWGNVKVVKSDHEESKGVIPKLLHKMIPGKS</sequence>
<dbReference type="PANTHER" id="PTHR34310:SF9">
    <property type="entry name" value="BLR5716 PROTEIN"/>
    <property type="match status" value="1"/>
</dbReference>
<proteinExistence type="predicted"/>
<feature type="domain" description="DUF427" evidence="1">
    <location>
        <begin position="2"/>
        <end position="87"/>
    </location>
</feature>
<evidence type="ECO:0000313" key="2">
    <source>
        <dbReference type="EMBL" id="CAD9954041.1"/>
    </source>
</evidence>
<dbReference type="AlphaFoldDB" id="A0A7S2VEV5"/>
<reference evidence="2" key="1">
    <citation type="submission" date="2021-01" db="EMBL/GenBank/DDBJ databases">
        <authorList>
            <person name="Corre E."/>
            <person name="Pelletier E."/>
            <person name="Niang G."/>
            <person name="Scheremetjew M."/>
            <person name="Finn R."/>
            <person name="Kale V."/>
            <person name="Holt S."/>
            <person name="Cochrane G."/>
            <person name="Meng A."/>
            <person name="Brown T."/>
            <person name="Cohen L."/>
        </authorList>
    </citation>
    <scope>NUCLEOTIDE SEQUENCE</scope>
    <source>
        <strain evidence="2">CCMP125</strain>
    </source>
</reference>
<name>A0A7S2VEV5_9STRA</name>